<dbReference type="SUPFAM" id="SSF53187">
    <property type="entry name" value="Zn-dependent exopeptidases"/>
    <property type="match status" value="1"/>
</dbReference>
<dbReference type="InterPro" id="IPR000834">
    <property type="entry name" value="Peptidase_M14"/>
</dbReference>
<dbReference type="SUPFAM" id="SSF52317">
    <property type="entry name" value="Class I glutamine amidotransferase-like"/>
    <property type="match status" value="1"/>
</dbReference>
<keyword evidence="9" id="KW-0732">Signal</keyword>
<comment type="similarity">
    <text evidence="2 7">Belongs to the peptidase M14 family.</text>
</comment>
<dbReference type="OrthoDB" id="9758209at2"/>
<evidence type="ECO:0000256" key="8">
    <source>
        <dbReference type="SAM" id="Coils"/>
    </source>
</evidence>
<dbReference type="CDD" id="cd06238">
    <property type="entry name" value="M14-like"/>
    <property type="match status" value="1"/>
</dbReference>
<evidence type="ECO:0000313" key="12">
    <source>
        <dbReference type="Proteomes" id="UP000316727"/>
    </source>
</evidence>
<feature type="chain" id="PRO_5021405106" evidence="9">
    <location>
        <begin position="24"/>
        <end position="852"/>
    </location>
</feature>
<sequence length="852" mass="96150">MINTLKRFAALWLVLLSMQAAVAQQQLQSPAQFLGYELGQQFTTQNRILDYVNYLAAQAPNRIKVEEYGRTYENRPLVLAYVASDENLQRLEQIRENNLRQASLQSGSIQGDQPAVAWLSYNVHGNEAVSSEAVLQVLYDLVNPENAQSREWLQNTVVILDPMVNPDGRERYVQWYQQASNRGGNASPFAWEHYEPWPGGRPNHYYFDLNRDWAWQTQVESQQRLKVYNSWLPQVHADFHEMGPESPYYFSPAAKPFHESITPWQRQFQNTIGEYNRQYFDKNNWLYFTRESFDLFYPSYGDTWPTYNGAIGMTYEQGGSGRAGLAYKKSDGDTLTLTDRIAHHVAASEATIKATSEKADQLKQEFQKYYSNSLRNPGGEYKSFVIKSSANTAGNLKMLTDYLQQQGIQYGYAGEKGAVRGYNYLNGKTERVELAPEDVVISMYQPKSVLVKVLFEPKSALEDSLTYDITSWALPYAYGVQAYAVKGKVDMTNTAPAAPAAAAINIDKPYAYLARWSSVQDLKFATQLMQQNVKLRMAERPFEMDGQQYEAGTLIITRTGNERLGDTFDAKVRELAQQHGVQLAATNTGFVSTGADFGSGNVRYLETPKVALLSGEGVSPYGFGEVWNFFEQQLHYPVTVLNTSYFSQVPLHEFDVLILPTGSYEKVLDEKTLDRVQAWVRAGGKLIAMESAANYLADKKGFELKKKEEEAEAKGGNNGKTKENPYQNLRSYAAREREALESEVQGSIFRVDLDKTHPLAFGYGDSYFALIRSADAYQFMEDGWNVGVLKKDNYATGYVGAEAREQLQDALILGVQDLGRGEVIYLADNPLFRGFWQGGKLLFGNAVFVVGQ</sequence>
<gene>
    <name evidence="11" type="ORF">FJM65_09330</name>
</gene>
<keyword evidence="8" id="KW-0175">Coiled coil</keyword>
<keyword evidence="3" id="KW-0645">Protease</keyword>
<feature type="active site" description="Proton donor/acceptor" evidence="7">
    <location>
        <position position="415"/>
    </location>
</feature>
<dbReference type="SMART" id="SM00631">
    <property type="entry name" value="Zn_pept"/>
    <property type="match status" value="1"/>
</dbReference>
<evidence type="ECO:0000256" key="4">
    <source>
        <dbReference type="ARBA" id="ARBA00022801"/>
    </source>
</evidence>
<dbReference type="AlphaFoldDB" id="A0A501W366"/>
<dbReference type="RefSeq" id="WP_140621234.1">
    <property type="nucleotide sequence ID" value="NZ_VFRQ01000004.1"/>
</dbReference>
<dbReference type="PANTHER" id="PTHR11705">
    <property type="entry name" value="PROTEASE FAMILY M14 CARBOXYPEPTIDASE A,B"/>
    <property type="match status" value="1"/>
</dbReference>
<evidence type="ECO:0000256" key="7">
    <source>
        <dbReference type="PROSITE-ProRule" id="PRU01379"/>
    </source>
</evidence>
<keyword evidence="6" id="KW-0482">Metalloprotease</keyword>
<dbReference type="GO" id="GO:0005615">
    <property type="term" value="C:extracellular space"/>
    <property type="evidence" value="ECO:0007669"/>
    <property type="project" value="TreeGrafter"/>
</dbReference>
<feature type="coiled-coil region" evidence="8">
    <location>
        <begin position="345"/>
        <end position="372"/>
    </location>
</feature>
<dbReference type="Proteomes" id="UP000316727">
    <property type="component" value="Unassembled WGS sequence"/>
</dbReference>
<dbReference type="Gene3D" id="3.40.630.10">
    <property type="entry name" value="Zn peptidases"/>
    <property type="match status" value="1"/>
</dbReference>
<dbReference type="CDD" id="cd03143">
    <property type="entry name" value="A4_beta-galactosidase_middle_domain"/>
    <property type="match status" value="1"/>
</dbReference>
<evidence type="ECO:0000313" key="11">
    <source>
        <dbReference type="EMBL" id="TPE44343.1"/>
    </source>
</evidence>
<evidence type="ECO:0000256" key="1">
    <source>
        <dbReference type="ARBA" id="ARBA00001947"/>
    </source>
</evidence>
<protein>
    <submittedName>
        <fullName evidence="11">Zinc carboxypeptidase</fullName>
    </submittedName>
</protein>
<keyword evidence="4" id="KW-0378">Hydrolase</keyword>
<dbReference type="GO" id="GO:0008270">
    <property type="term" value="F:zinc ion binding"/>
    <property type="evidence" value="ECO:0007669"/>
    <property type="project" value="InterPro"/>
</dbReference>
<evidence type="ECO:0000256" key="3">
    <source>
        <dbReference type="ARBA" id="ARBA00022670"/>
    </source>
</evidence>
<dbReference type="Gene3D" id="3.40.50.880">
    <property type="match status" value="1"/>
</dbReference>
<keyword evidence="5" id="KW-0862">Zinc</keyword>
<feature type="signal peptide" evidence="9">
    <location>
        <begin position="1"/>
        <end position="23"/>
    </location>
</feature>
<dbReference type="GO" id="GO:0004181">
    <property type="term" value="F:metallocarboxypeptidase activity"/>
    <property type="evidence" value="ECO:0007669"/>
    <property type="project" value="InterPro"/>
</dbReference>
<dbReference type="Pfam" id="PF00246">
    <property type="entry name" value="Peptidase_M14"/>
    <property type="match status" value="1"/>
</dbReference>
<keyword evidence="12" id="KW-1185">Reference proteome</keyword>
<evidence type="ECO:0000256" key="5">
    <source>
        <dbReference type="ARBA" id="ARBA00022833"/>
    </source>
</evidence>
<accession>A0A501W366</accession>
<comment type="cofactor">
    <cofactor evidence="1">
        <name>Zn(2+)</name>
        <dbReference type="ChEBI" id="CHEBI:29105"/>
    </cofactor>
</comment>
<dbReference type="GO" id="GO:0006508">
    <property type="term" value="P:proteolysis"/>
    <property type="evidence" value="ECO:0007669"/>
    <property type="project" value="UniProtKB-KW"/>
</dbReference>
<dbReference type="PANTHER" id="PTHR11705:SF143">
    <property type="entry name" value="SLL0236 PROTEIN"/>
    <property type="match status" value="1"/>
</dbReference>
<proteinExistence type="inferred from homology"/>
<evidence type="ECO:0000256" key="9">
    <source>
        <dbReference type="SAM" id="SignalP"/>
    </source>
</evidence>
<evidence type="ECO:0000256" key="2">
    <source>
        <dbReference type="ARBA" id="ARBA00005988"/>
    </source>
</evidence>
<organism evidence="11 12">
    <name type="scientific">Pontibacter mangrovi</name>
    <dbReference type="NCBI Taxonomy" id="2589816"/>
    <lineage>
        <taxon>Bacteria</taxon>
        <taxon>Pseudomonadati</taxon>
        <taxon>Bacteroidota</taxon>
        <taxon>Cytophagia</taxon>
        <taxon>Cytophagales</taxon>
        <taxon>Hymenobacteraceae</taxon>
        <taxon>Pontibacter</taxon>
    </lineage>
</organism>
<name>A0A501W366_9BACT</name>
<dbReference type="InterPro" id="IPR029062">
    <property type="entry name" value="Class_I_gatase-like"/>
</dbReference>
<evidence type="ECO:0000259" key="10">
    <source>
        <dbReference type="PROSITE" id="PS52035"/>
    </source>
</evidence>
<dbReference type="PROSITE" id="PS52035">
    <property type="entry name" value="PEPTIDASE_M14"/>
    <property type="match status" value="1"/>
</dbReference>
<feature type="domain" description="Peptidase M14" evidence="10">
    <location>
        <begin position="41"/>
        <end position="453"/>
    </location>
</feature>
<keyword evidence="11" id="KW-0121">Carboxypeptidase</keyword>
<dbReference type="EMBL" id="VFRQ01000004">
    <property type="protein sequence ID" value="TPE44343.1"/>
    <property type="molecule type" value="Genomic_DNA"/>
</dbReference>
<reference evidence="11 12" key="1">
    <citation type="submission" date="2019-06" db="EMBL/GenBank/DDBJ databases">
        <title>A novel bacterium of genus Pontibacter, isolated from marine sediment.</title>
        <authorList>
            <person name="Huang H."/>
            <person name="Mo K."/>
            <person name="Hu Y."/>
        </authorList>
    </citation>
    <scope>NUCLEOTIDE SEQUENCE [LARGE SCALE GENOMIC DNA]</scope>
    <source>
        <strain evidence="11 12">HB172049</strain>
    </source>
</reference>
<evidence type="ECO:0000256" key="6">
    <source>
        <dbReference type="ARBA" id="ARBA00023049"/>
    </source>
</evidence>
<comment type="caution">
    <text evidence="11">The sequence shown here is derived from an EMBL/GenBank/DDBJ whole genome shotgun (WGS) entry which is preliminary data.</text>
</comment>